<evidence type="ECO:0000313" key="1">
    <source>
        <dbReference type="EMBL" id="KAH7931245.1"/>
    </source>
</evidence>
<reference evidence="1" key="1">
    <citation type="journal article" date="2021" name="New Phytol.">
        <title>Evolutionary innovations through gain and loss of genes in the ectomycorrhizal Boletales.</title>
        <authorList>
            <person name="Wu G."/>
            <person name="Miyauchi S."/>
            <person name="Morin E."/>
            <person name="Kuo A."/>
            <person name="Drula E."/>
            <person name="Varga T."/>
            <person name="Kohler A."/>
            <person name="Feng B."/>
            <person name="Cao Y."/>
            <person name="Lipzen A."/>
            <person name="Daum C."/>
            <person name="Hundley H."/>
            <person name="Pangilinan J."/>
            <person name="Johnson J."/>
            <person name="Barry K."/>
            <person name="LaButti K."/>
            <person name="Ng V."/>
            <person name="Ahrendt S."/>
            <person name="Min B."/>
            <person name="Choi I.G."/>
            <person name="Park H."/>
            <person name="Plett J.M."/>
            <person name="Magnuson J."/>
            <person name="Spatafora J.W."/>
            <person name="Nagy L.G."/>
            <person name="Henrissat B."/>
            <person name="Grigoriev I.V."/>
            <person name="Yang Z.L."/>
            <person name="Xu J."/>
            <person name="Martin F.M."/>
        </authorList>
    </citation>
    <scope>NUCLEOTIDE SEQUENCE</scope>
    <source>
        <strain evidence="1">KUC20120723A-06</strain>
    </source>
</reference>
<gene>
    <name evidence="1" type="ORF">BV22DRAFT_1124183</name>
</gene>
<organism evidence="1 2">
    <name type="scientific">Leucogyrophana mollusca</name>
    <dbReference type="NCBI Taxonomy" id="85980"/>
    <lineage>
        <taxon>Eukaryota</taxon>
        <taxon>Fungi</taxon>
        <taxon>Dikarya</taxon>
        <taxon>Basidiomycota</taxon>
        <taxon>Agaricomycotina</taxon>
        <taxon>Agaricomycetes</taxon>
        <taxon>Agaricomycetidae</taxon>
        <taxon>Boletales</taxon>
        <taxon>Boletales incertae sedis</taxon>
        <taxon>Leucogyrophana</taxon>
    </lineage>
</organism>
<dbReference type="Proteomes" id="UP000790709">
    <property type="component" value="Unassembled WGS sequence"/>
</dbReference>
<protein>
    <submittedName>
        <fullName evidence="1">Vps52-domain-containing protein</fullName>
    </submittedName>
</protein>
<comment type="caution">
    <text evidence="1">The sequence shown here is derived from an EMBL/GenBank/DDBJ whole genome shotgun (WGS) entry which is preliminary data.</text>
</comment>
<dbReference type="EMBL" id="MU266327">
    <property type="protein sequence ID" value="KAH7931245.1"/>
    <property type="molecule type" value="Genomic_DNA"/>
</dbReference>
<sequence>MATSDDGREMPGINQDQFFYRGRAKEFVELHDQVQTSVNLLDSLEAFLSTFQKDLSSVSGQIADLQDRSKDIDNRLKSRRRIEKPLSDLLSDLTIPPPLASIILDSAVGDPWIQAIEDFERRLDVLNARSRVKAARDLADVAEGLRIVAATKLRAFFLALLQPIRNSVTTNMQVIQTSIFLKYRSLYAFLQRQAANVAQEIQRAYVVVARTYYETAFRRYIRSLGWIKARTPEKLESIVLGASGQHGSSLDEDRLAYAKIEGPSVILAYMADDKAHKEPVEAVLRSLLLVLMDNATAEYTFVTTFFPSEPMKLPPSKETAGSIFSPPTALLSPDQAGFDDRRSNVGSEVGIHASRLFGEISVPRSATILPSAVQKSERAALDAIWKQILDPVLEYCKTFLATVLEPLVPAVPLLTMIRLTEEVVAEVQKRDCAPLESFLFTLRLQMWPAFQKAMSEHYDALKKLAEGTTASYFSRAAPTTDASVSSICSRYIVMFNSFVMLTEQEEETMIFSNLLRLRQELTKLITRHTDVISDDVTKATKQSTMYEVLLQGLSKGTHLSSHPNSQKELAYWAEKEEEARRRIISVNQARRVGRR</sequence>
<keyword evidence="2" id="KW-1185">Reference proteome</keyword>
<name>A0ACB8BZR9_9AGAM</name>
<evidence type="ECO:0000313" key="2">
    <source>
        <dbReference type="Proteomes" id="UP000790709"/>
    </source>
</evidence>
<proteinExistence type="predicted"/>
<accession>A0ACB8BZR9</accession>